<dbReference type="EMBL" id="JBHUDO010000001">
    <property type="protein sequence ID" value="MFD1644075.1"/>
    <property type="molecule type" value="Genomic_DNA"/>
</dbReference>
<keyword evidence="4" id="KW-1185">Reference proteome</keyword>
<organism evidence="3 4">
    <name type="scientific">Haloarchaeobius litoreus</name>
    <dbReference type="NCBI Taxonomy" id="755306"/>
    <lineage>
        <taxon>Archaea</taxon>
        <taxon>Methanobacteriati</taxon>
        <taxon>Methanobacteriota</taxon>
        <taxon>Stenosarchaea group</taxon>
        <taxon>Halobacteria</taxon>
        <taxon>Halobacteriales</taxon>
        <taxon>Halorubellaceae</taxon>
        <taxon>Haloarchaeobius</taxon>
    </lineage>
</organism>
<dbReference type="Proteomes" id="UP001597034">
    <property type="component" value="Unassembled WGS sequence"/>
</dbReference>
<feature type="domain" description="HVO-A0261-like N-terminal" evidence="2">
    <location>
        <begin position="7"/>
        <end position="88"/>
    </location>
</feature>
<dbReference type="Pfam" id="PF08350">
    <property type="entry name" value="FilR1_middle"/>
    <property type="match status" value="1"/>
</dbReference>
<dbReference type="RefSeq" id="WP_256399358.1">
    <property type="nucleotide sequence ID" value="NZ_JANHJR010000002.1"/>
</dbReference>
<feature type="domain" description="Methanogenesis regulatory protein FilR1 middle" evidence="1">
    <location>
        <begin position="121"/>
        <end position="249"/>
    </location>
</feature>
<dbReference type="InterPro" id="IPR036390">
    <property type="entry name" value="WH_DNA-bd_sf"/>
</dbReference>
<evidence type="ECO:0000313" key="4">
    <source>
        <dbReference type="Proteomes" id="UP001597034"/>
    </source>
</evidence>
<reference evidence="3 4" key="1">
    <citation type="journal article" date="2019" name="Int. J. Syst. Evol. Microbiol.">
        <title>The Global Catalogue of Microorganisms (GCM) 10K type strain sequencing project: providing services to taxonomists for standard genome sequencing and annotation.</title>
        <authorList>
            <consortium name="The Broad Institute Genomics Platform"/>
            <consortium name="The Broad Institute Genome Sequencing Center for Infectious Disease"/>
            <person name="Wu L."/>
            <person name="Ma J."/>
        </authorList>
    </citation>
    <scope>NUCLEOTIDE SEQUENCE [LARGE SCALE GENOMIC DNA]</scope>
    <source>
        <strain evidence="3 4">CGMCC 1.10390</strain>
    </source>
</reference>
<dbReference type="AlphaFoldDB" id="A0ABD6DFD9"/>
<comment type="caution">
    <text evidence="3">The sequence shown here is derived from an EMBL/GenBank/DDBJ whole genome shotgun (WGS) entry which is preliminary data.</text>
</comment>
<accession>A0ABD6DFD9</accession>
<dbReference type="InterPro" id="IPR057527">
    <property type="entry name" value="HVO_A0261-like_N"/>
</dbReference>
<proteinExistence type="predicted"/>
<sequence>MDESESDAAISLLRRRPVLSACSGSAVTRRQLTETTGISRATVYRATVALEERGVLERADGGYRTTARGEALLASSDHFLTAIDTVDRIVPLLELVDHPDLTRNAHLLGDAEVTVADASNPYRVVDRVTERFEETTRSRGTIASPTASEAMSRASHSLADKEHIERIFTASALETHETVSGDEFRDVITADSLSIYVADDEAVPFSFAIDDDDVTIVGHDPATGLPTVHVESDRPAARTWLEGVYEECRGKARPM</sequence>
<dbReference type="Pfam" id="PF25213">
    <property type="entry name" value="HVO_A0261_N"/>
    <property type="match status" value="1"/>
</dbReference>
<dbReference type="InterPro" id="IPR013561">
    <property type="entry name" value="FilR1_middle_dom"/>
</dbReference>
<evidence type="ECO:0000313" key="3">
    <source>
        <dbReference type="EMBL" id="MFD1644075.1"/>
    </source>
</evidence>
<protein>
    <submittedName>
        <fullName evidence="3">Helix-turn-helix transcriptional regulator</fullName>
    </submittedName>
</protein>
<gene>
    <name evidence="3" type="ORF">ACFSBL_00090</name>
</gene>
<name>A0ABD6DFD9_9EURY</name>
<dbReference type="Gene3D" id="1.10.10.10">
    <property type="entry name" value="Winged helix-like DNA-binding domain superfamily/Winged helix DNA-binding domain"/>
    <property type="match status" value="1"/>
</dbReference>
<dbReference type="SUPFAM" id="SSF46785">
    <property type="entry name" value="Winged helix' DNA-binding domain"/>
    <property type="match status" value="1"/>
</dbReference>
<evidence type="ECO:0000259" key="2">
    <source>
        <dbReference type="Pfam" id="PF25213"/>
    </source>
</evidence>
<evidence type="ECO:0000259" key="1">
    <source>
        <dbReference type="Pfam" id="PF08350"/>
    </source>
</evidence>
<dbReference type="InterPro" id="IPR036388">
    <property type="entry name" value="WH-like_DNA-bd_sf"/>
</dbReference>